<evidence type="ECO:0000259" key="7">
    <source>
        <dbReference type="SMART" id="SM00560"/>
    </source>
</evidence>
<dbReference type="SUPFAM" id="SSF50939">
    <property type="entry name" value="Sialidases"/>
    <property type="match status" value="1"/>
</dbReference>
<reference evidence="8 9" key="1">
    <citation type="submission" date="2023-08" db="EMBL/GenBank/DDBJ databases">
        <title>Phytohabitans sansha sp. nov., isolated from marine sediment.</title>
        <authorList>
            <person name="Zhao Y."/>
            <person name="Yi K."/>
        </authorList>
    </citation>
    <scope>NUCLEOTIDE SEQUENCE [LARGE SCALE GENOMIC DNA]</scope>
    <source>
        <strain evidence="8 9">ZYX-F-186</strain>
    </source>
</reference>
<dbReference type="Pfam" id="PF13088">
    <property type="entry name" value="BNR_2"/>
    <property type="match status" value="1"/>
</dbReference>
<dbReference type="PANTHER" id="PTHR10628">
    <property type="entry name" value="SIALIDASE"/>
    <property type="match status" value="1"/>
</dbReference>
<dbReference type="InterPro" id="IPR026856">
    <property type="entry name" value="Sialidase_fam"/>
</dbReference>
<dbReference type="Gene3D" id="2.120.10.10">
    <property type="match status" value="1"/>
</dbReference>
<evidence type="ECO:0000256" key="5">
    <source>
        <dbReference type="ARBA" id="ARBA00023157"/>
    </source>
</evidence>
<dbReference type="Gene3D" id="2.60.120.200">
    <property type="match status" value="1"/>
</dbReference>
<keyword evidence="5" id="KW-1015">Disulfide bond</keyword>
<evidence type="ECO:0000256" key="1">
    <source>
        <dbReference type="ARBA" id="ARBA00000427"/>
    </source>
</evidence>
<dbReference type="PANTHER" id="PTHR10628:SF30">
    <property type="entry name" value="EXO-ALPHA-SIALIDASE"/>
    <property type="match status" value="1"/>
</dbReference>
<dbReference type="EC" id="3.2.1.18" evidence="3"/>
<feature type="signal peptide" evidence="6">
    <location>
        <begin position="1"/>
        <end position="28"/>
    </location>
</feature>
<organism evidence="8 9">
    <name type="scientific">Phytohabitans maris</name>
    <dbReference type="NCBI Taxonomy" id="3071409"/>
    <lineage>
        <taxon>Bacteria</taxon>
        <taxon>Bacillati</taxon>
        <taxon>Actinomycetota</taxon>
        <taxon>Actinomycetes</taxon>
        <taxon>Micromonosporales</taxon>
        <taxon>Micromonosporaceae</taxon>
    </lineage>
</organism>
<evidence type="ECO:0000313" key="8">
    <source>
        <dbReference type="EMBL" id="MDQ7905690.1"/>
    </source>
</evidence>
<dbReference type="CDD" id="cd15482">
    <property type="entry name" value="Sialidase_non-viral"/>
    <property type="match status" value="1"/>
</dbReference>
<dbReference type="InterPro" id="IPR006558">
    <property type="entry name" value="LamG-like"/>
</dbReference>
<evidence type="ECO:0000256" key="4">
    <source>
        <dbReference type="ARBA" id="ARBA00022729"/>
    </source>
</evidence>
<name>A0ABU0ZHD4_9ACTN</name>
<protein>
    <recommendedName>
        <fullName evidence="3">exo-alpha-sialidase</fullName>
        <ecNumber evidence="3">3.2.1.18</ecNumber>
    </recommendedName>
</protein>
<dbReference type="RefSeq" id="WP_308712960.1">
    <property type="nucleotide sequence ID" value="NZ_JAVHUY010000011.1"/>
</dbReference>
<dbReference type="SUPFAM" id="SSF49899">
    <property type="entry name" value="Concanavalin A-like lectins/glucanases"/>
    <property type="match status" value="1"/>
</dbReference>
<accession>A0ABU0ZHD4</accession>
<evidence type="ECO:0000256" key="2">
    <source>
        <dbReference type="ARBA" id="ARBA00009348"/>
    </source>
</evidence>
<keyword evidence="4 6" id="KW-0732">Signal</keyword>
<dbReference type="Proteomes" id="UP001230908">
    <property type="component" value="Unassembled WGS sequence"/>
</dbReference>
<dbReference type="InterPro" id="IPR011040">
    <property type="entry name" value="Sialidase"/>
</dbReference>
<feature type="domain" description="LamG-like jellyroll fold" evidence="7">
    <location>
        <begin position="448"/>
        <end position="583"/>
    </location>
</feature>
<dbReference type="InterPro" id="IPR001791">
    <property type="entry name" value="Laminin_G"/>
</dbReference>
<dbReference type="SMART" id="SM00560">
    <property type="entry name" value="LamGL"/>
    <property type="match status" value="1"/>
</dbReference>
<proteinExistence type="inferred from homology"/>
<dbReference type="InterPro" id="IPR036278">
    <property type="entry name" value="Sialidase_sf"/>
</dbReference>
<dbReference type="InterPro" id="IPR013320">
    <property type="entry name" value="ConA-like_dom_sf"/>
</dbReference>
<comment type="caution">
    <text evidence="8">The sequence shown here is derived from an EMBL/GenBank/DDBJ whole genome shotgun (WGS) entry which is preliminary data.</text>
</comment>
<gene>
    <name evidence="8" type="ORF">RB614_14320</name>
</gene>
<evidence type="ECO:0000256" key="3">
    <source>
        <dbReference type="ARBA" id="ARBA00012733"/>
    </source>
</evidence>
<dbReference type="Pfam" id="PF13385">
    <property type="entry name" value="Laminin_G_3"/>
    <property type="match status" value="1"/>
</dbReference>
<keyword evidence="9" id="KW-1185">Reference proteome</keyword>
<evidence type="ECO:0000313" key="9">
    <source>
        <dbReference type="Proteomes" id="UP001230908"/>
    </source>
</evidence>
<dbReference type="CDD" id="cd00110">
    <property type="entry name" value="LamG"/>
    <property type="match status" value="1"/>
</dbReference>
<evidence type="ECO:0000256" key="6">
    <source>
        <dbReference type="SAM" id="SignalP"/>
    </source>
</evidence>
<sequence>MAAMTAACLALALAGTMSVAVRAPVAEAAIPVPADLFTRGMGGYDCFRGPRLVTTNEGTIIAVATGKYFVAGKCEDFSSSDIVVRRSLDDGRTWTPVKRVRGGGISDALNASPVVDRTTGDIYMFGRRDTSPTDTDDTSSAFILVSSDDGDTWANGPTYPDWSLRPGPSHGIQLERGPHAGRLVVAVWTSPSSGHRVRLVYKDPGETQWHLGAISDTSGEWAGEPSLFEQNDGSIYVQARKNIGDGDVGEFRTYGTSTDGGATFAGPFQVVDNLRGPKVYGALLPLRSTLDGDRYNRVLFSAPADHRTRTGDNVSDRHDMVIRSSYNEGRTWDSVSDGKLIYSGPASYSGMTVADDGNVVLAFEAGDDGQVSHQEIRVTRFSEQDLGLPDNYSGGVASPDVSGMDNTARIRGGAAHVAGGRFDGGVTLDGVDDYVQVPFAESLAVNGGDFTVMAWIKYNAASGNRPIFWAYNVGDQYSQVWLRAEPGSDRIQGRIQSGDNGASVMSTSAYNDNSWHHVALQRQGTTLRLFVDGVTAGSATAPAGTVSPGRPFTMHFGQRLDGAQHFAGTLDEARLYKRALTSTEIGRIQATNAADVSGAVLRLPF</sequence>
<comment type="similarity">
    <text evidence="2">Belongs to the glycosyl hydrolase 33 family.</text>
</comment>
<feature type="chain" id="PRO_5045842563" description="exo-alpha-sialidase" evidence="6">
    <location>
        <begin position="29"/>
        <end position="605"/>
    </location>
</feature>
<comment type="catalytic activity">
    <reaction evidence="1">
        <text>Hydrolysis of alpha-(2-&gt;3)-, alpha-(2-&gt;6)-, alpha-(2-&gt;8)- glycosidic linkages of terminal sialic acid residues in oligosaccharides, glycoproteins, glycolipids, colominic acid and synthetic substrates.</text>
        <dbReference type="EC" id="3.2.1.18"/>
    </reaction>
</comment>
<dbReference type="EMBL" id="JAVHUY010000011">
    <property type="protein sequence ID" value="MDQ7905690.1"/>
    <property type="molecule type" value="Genomic_DNA"/>
</dbReference>